<dbReference type="Proteomes" id="UP001549920">
    <property type="component" value="Unassembled WGS sequence"/>
</dbReference>
<evidence type="ECO:0000313" key="3">
    <source>
        <dbReference type="EMBL" id="KAL0881979.1"/>
    </source>
</evidence>
<dbReference type="InterPro" id="IPR032135">
    <property type="entry name" value="DUF4817"/>
</dbReference>
<keyword evidence="4" id="KW-1185">Reference proteome</keyword>
<dbReference type="Pfam" id="PF16087">
    <property type="entry name" value="DUF4817"/>
    <property type="match status" value="1"/>
</dbReference>
<name>A0ABR3HZK7_LOXSC</name>
<dbReference type="InterPro" id="IPR036397">
    <property type="entry name" value="RNaseH_sf"/>
</dbReference>
<reference evidence="3 4" key="1">
    <citation type="submission" date="2024-06" db="EMBL/GenBank/DDBJ databases">
        <title>A chromosome-level genome assembly of beet webworm, Loxostege sticticalis.</title>
        <authorList>
            <person name="Zhang Y."/>
        </authorList>
    </citation>
    <scope>NUCLEOTIDE SEQUENCE [LARGE SCALE GENOMIC DNA]</scope>
    <source>
        <strain evidence="3">AQ026</strain>
        <tissue evidence="3">Whole body</tissue>
    </source>
</reference>
<evidence type="ECO:0000313" key="4">
    <source>
        <dbReference type="Proteomes" id="UP001549920"/>
    </source>
</evidence>
<organism evidence="3 4">
    <name type="scientific">Loxostege sticticalis</name>
    <name type="common">Beet webworm moth</name>
    <dbReference type="NCBI Taxonomy" id="481309"/>
    <lineage>
        <taxon>Eukaryota</taxon>
        <taxon>Metazoa</taxon>
        <taxon>Ecdysozoa</taxon>
        <taxon>Arthropoda</taxon>
        <taxon>Hexapoda</taxon>
        <taxon>Insecta</taxon>
        <taxon>Pterygota</taxon>
        <taxon>Neoptera</taxon>
        <taxon>Endopterygota</taxon>
        <taxon>Lepidoptera</taxon>
        <taxon>Glossata</taxon>
        <taxon>Ditrysia</taxon>
        <taxon>Pyraloidea</taxon>
        <taxon>Crambidae</taxon>
        <taxon>Pyraustinae</taxon>
        <taxon>Loxostege</taxon>
    </lineage>
</organism>
<dbReference type="EMBL" id="JBEUOH010000011">
    <property type="protein sequence ID" value="KAL0881979.1"/>
    <property type="molecule type" value="Genomic_DNA"/>
</dbReference>
<dbReference type="PANTHER" id="PTHR47326">
    <property type="entry name" value="TRANSPOSABLE ELEMENT TC3 TRANSPOSASE-LIKE PROTEIN"/>
    <property type="match status" value="1"/>
</dbReference>
<evidence type="ECO:0000256" key="1">
    <source>
        <dbReference type="SAM" id="MobiDB-lite"/>
    </source>
</evidence>
<proteinExistence type="predicted"/>
<protein>
    <recommendedName>
        <fullName evidence="2">DUF4817 domain-containing protein</fullName>
    </recommendedName>
</protein>
<accession>A0ABR3HZK7</accession>
<sequence length="287" mass="33317">MDRFTGPQRAYCVKQFYLNNFSLITVRRLFRVEYGLHDLSQCPSAPLIKKWVKKFEETGSTLNVKQTGGPRTSRSEENVQQVSASVRRDPGLSTRKRSAELGLSRTSLRLQELKPYDLNLRKSYAKTMLTRFSNFDNILFSDEAHFHLNGHVNKQNCRYWSSTVWAAISAKGIIGPYFFEDSRGRSVTVNSAEYVNMLREFLAPMPLEFAGYNRNTWFQHDGATCHTSNESYIDKPNTLRQLKEKIIEEMSAISRSLCRRVFENFRTRLDECKNRNGGHLDEIIFKK</sequence>
<evidence type="ECO:0000259" key="2">
    <source>
        <dbReference type="Pfam" id="PF16087"/>
    </source>
</evidence>
<dbReference type="Gene3D" id="3.30.420.10">
    <property type="entry name" value="Ribonuclease H-like superfamily/Ribonuclease H"/>
    <property type="match status" value="2"/>
</dbReference>
<gene>
    <name evidence="3" type="ORF">ABMA27_001731</name>
</gene>
<feature type="domain" description="DUF4817" evidence="2">
    <location>
        <begin position="6"/>
        <end position="61"/>
    </location>
</feature>
<feature type="region of interest" description="Disordered" evidence="1">
    <location>
        <begin position="62"/>
        <end position="91"/>
    </location>
</feature>
<dbReference type="PANTHER" id="PTHR47326:SF1">
    <property type="entry name" value="HTH PSQ-TYPE DOMAIN-CONTAINING PROTEIN"/>
    <property type="match status" value="1"/>
</dbReference>
<feature type="compositionally biased region" description="Polar residues" evidence="1">
    <location>
        <begin position="62"/>
        <end position="84"/>
    </location>
</feature>
<comment type="caution">
    <text evidence="3">The sequence shown here is derived from an EMBL/GenBank/DDBJ whole genome shotgun (WGS) entry which is preliminary data.</text>
</comment>